<organism evidence="1">
    <name type="scientific">Pithovirus LCDPAC02</name>
    <dbReference type="NCBI Taxonomy" id="2506601"/>
    <lineage>
        <taxon>Viruses</taxon>
        <taxon>Pithoviruses</taxon>
    </lineage>
</organism>
<name>A0A481YPE9_9VIRU</name>
<accession>A0A481YPE9</accession>
<proteinExistence type="predicted"/>
<protein>
    <submittedName>
        <fullName evidence="1">Uncharacterized protein</fullName>
    </submittedName>
</protein>
<sequence length="149" mass="18431">MLEYFIEDYKDLYKIFTDKVYIIESQKDLINNLEMLYISCVDMYNESRLYSDKEIEYYVKNNIITPEFLFLIDYSTMNDTYFPLNYVKIYKMFDEIFLEEYFKYYKERDIYICINCKIENYKKYDILNIYGFRDGTNVSNLEIITSYSF</sequence>
<evidence type="ECO:0000313" key="1">
    <source>
        <dbReference type="EMBL" id="QBK85122.1"/>
    </source>
</evidence>
<reference evidence="1" key="1">
    <citation type="journal article" date="2019" name="MBio">
        <title>Virus Genomes from Deep Sea Sediments Expand the Ocean Megavirome and Support Independent Origins of Viral Gigantism.</title>
        <authorList>
            <person name="Backstrom D."/>
            <person name="Yutin N."/>
            <person name="Jorgensen S.L."/>
            <person name="Dharamshi J."/>
            <person name="Homa F."/>
            <person name="Zaremba-Niedwiedzka K."/>
            <person name="Spang A."/>
            <person name="Wolf Y.I."/>
            <person name="Koonin E.V."/>
            <person name="Ettema T.J."/>
        </authorList>
    </citation>
    <scope>NUCLEOTIDE SEQUENCE</scope>
</reference>
<gene>
    <name evidence="1" type="ORF">LCDPAC02_03210</name>
</gene>
<dbReference type="EMBL" id="MK500303">
    <property type="protein sequence ID" value="QBK85122.1"/>
    <property type="molecule type" value="Genomic_DNA"/>
</dbReference>